<dbReference type="Proteomes" id="UP000050525">
    <property type="component" value="Unassembled WGS sequence"/>
</dbReference>
<sequence>MGCLRNHNETTISFHTGHQEASDDRDMRYALMRQKKRKWLLLGSSSCHSQQGLHNLPHAGDTQLYGSNSSLVRSGPIFDVLLKSK</sequence>
<name>A0A151NIR4_ALLMI</name>
<proteinExistence type="predicted"/>
<comment type="caution">
    <text evidence="2">The sequence shown here is derived from an EMBL/GenBank/DDBJ whole genome shotgun (WGS) entry which is preliminary data.</text>
</comment>
<evidence type="ECO:0000313" key="2">
    <source>
        <dbReference type="EMBL" id="KYO36701.1"/>
    </source>
</evidence>
<evidence type="ECO:0000256" key="1">
    <source>
        <dbReference type="SAM" id="MobiDB-lite"/>
    </source>
</evidence>
<evidence type="ECO:0000313" key="3">
    <source>
        <dbReference type="Proteomes" id="UP000050525"/>
    </source>
</evidence>
<accession>A0A151NIR4</accession>
<feature type="region of interest" description="Disordered" evidence="1">
    <location>
        <begin position="1"/>
        <end position="23"/>
    </location>
</feature>
<dbReference type="AlphaFoldDB" id="A0A151NIR4"/>
<organism evidence="2 3">
    <name type="scientific">Alligator mississippiensis</name>
    <name type="common">American alligator</name>
    <dbReference type="NCBI Taxonomy" id="8496"/>
    <lineage>
        <taxon>Eukaryota</taxon>
        <taxon>Metazoa</taxon>
        <taxon>Chordata</taxon>
        <taxon>Craniata</taxon>
        <taxon>Vertebrata</taxon>
        <taxon>Euteleostomi</taxon>
        <taxon>Archelosauria</taxon>
        <taxon>Archosauria</taxon>
        <taxon>Crocodylia</taxon>
        <taxon>Alligatoridae</taxon>
        <taxon>Alligatorinae</taxon>
        <taxon>Alligator</taxon>
    </lineage>
</organism>
<keyword evidence="3" id="KW-1185">Reference proteome</keyword>
<dbReference type="EMBL" id="AKHW03002956">
    <property type="protein sequence ID" value="KYO36701.1"/>
    <property type="molecule type" value="Genomic_DNA"/>
</dbReference>
<gene>
    <name evidence="2" type="ORF">Y1Q_0024370</name>
</gene>
<protein>
    <submittedName>
        <fullName evidence="2">Uncharacterized protein</fullName>
    </submittedName>
</protein>
<reference evidence="2 3" key="1">
    <citation type="journal article" date="2012" name="Genome Biol.">
        <title>Sequencing three crocodilian genomes to illuminate the evolution of archosaurs and amniotes.</title>
        <authorList>
            <person name="St John J.A."/>
            <person name="Braun E.L."/>
            <person name="Isberg S.R."/>
            <person name="Miles L.G."/>
            <person name="Chong A.Y."/>
            <person name="Gongora J."/>
            <person name="Dalzell P."/>
            <person name="Moran C."/>
            <person name="Bed'hom B."/>
            <person name="Abzhanov A."/>
            <person name="Burgess S.C."/>
            <person name="Cooksey A.M."/>
            <person name="Castoe T.A."/>
            <person name="Crawford N.G."/>
            <person name="Densmore L.D."/>
            <person name="Drew J.C."/>
            <person name="Edwards S.V."/>
            <person name="Faircloth B.C."/>
            <person name="Fujita M.K."/>
            <person name="Greenwold M.J."/>
            <person name="Hoffmann F.G."/>
            <person name="Howard J.M."/>
            <person name="Iguchi T."/>
            <person name="Janes D.E."/>
            <person name="Khan S.Y."/>
            <person name="Kohno S."/>
            <person name="de Koning A.J."/>
            <person name="Lance S.L."/>
            <person name="McCarthy F.M."/>
            <person name="McCormack J.E."/>
            <person name="Merchant M.E."/>
            <person name="Peterson D.G."/>
            <person name="Pollock D.D."/>
            <person name="Pourmand N."/>
            <person name="Raney B.J."/>
            <person name="Roessler K.A."/>
            <person name="Sanford J.R."/>
            <person name="Sawyer R.H."/>
            <person name="Schmidt C.J."/>
            <person name="Triplett E.W."/>
            <person name="Tuberville T.D."/>
            <person name="Venegas-Anaya M."/>
            <person name="Howard J.T."/>
            <person name="Jarvis E.D."/>
            <person name="Guillette L.J.Jr."/>
            <person name="Glenn T.C."/>
            <person name="Green R.E."/>
            <person name="Ray D.A."/>
        </authorList>
    </citation>
    <scope>NUCLEOTIDE SEQUENCE [LARGE SCALE GENOMIC DNA]</scope>
    <source>
        <strain evidence="2">KSC_2009_1</strain>
    </source>
</reference>